<feature type="domain" description="Transposase-associated" evidence="4">
    <location>
        <begin position="3"/>
        <end position="76"/>
    </location>
</feature>
<evidence type="ECO:0000259" key="2">
    <source>
        <dbReference type="Pfam" id="PF13952"/>
    </source>
</evidence>
<dbReference type="PANTHER" id="PTHR10775:SF173">
    <property type="match status" value="1"/>
</dbReference>
<comment type="caution">
    <text evidence="5">The sequence shown here is derived from an EMBL/GenBank/DDBJ whole genome shotgun (WGS) entry which is preliminary data.</text>
</comment>
<evidence type="ECO:0000259" key="3">
    <source>
        <dbReference type="Pfam" id="PF13960"/>
    </source>
</evidence>
<evidence type="ECO:0008006" key="7">
    <source>
        <dbReference type="Google" id="ProtNLM"/>
    </source>
</evidence>
<feature type="domain" description="DUF4218" evidence="3">
    <location>
        <begin position="712"/>
        <end position="824"/>
    </location>
</feature>
<feature type="compositionally biased region" description="Low complexity" evidence="1">
    <location>
        <begin position="80"/>
        <end position="97"/>
    </location>
</feature>
<name>A0AAW2D3J4_9ROSI</name>
<reference evidence="5 6" key="1">
    <citation type="submission" date="2024-01" db="EMBL/GenBank/DDBJ databases">
        <title>A telomere-to-telomere, gap-free genome of sweet tea (Lithocarpus litseifolius).</title>
        <authorList>
            <person name="Zhou J."/>
        </authorList>
    </citation>
    <scope>NUCLEOTIDE SEQUENCE [LARGE SCALE GENOMIC DNA]</scope>
    <source>
        <strain evidence="5">Zhou-2022a</strain>
        <tissue evidence="5">Leaf</tissue>
    </source>
</reference>
<dbReference type="AlphaFoldDB" id="A0AAW2D3J4"/>
<dbReference type="InterPro" id="IPR025452">
    <property type="entry name" value="DUF4218"/>
</dbReference>
<feature type="region of interest" description="Disordered" evidence="1">
    <location>
        <begin position="1118"/>
        <end position="1153"/>
    </location>
</feature>
<feature type="domain" description="DUF4216" evidence="2">
    <location>
        <begin position="965"/>
        <end position="1041"/>
    </location>
</feature>
<organism evidence="5 6">
    <name type="scientific">Lithocarpus litseifolius</name>
    <dbReference type="NCBI Taxonomy" id="425828"/>
    <lineage>
        <taxon>Eukaryota</taxon>
        <taxon>Viridiplantae</taxon>
        <taxon>Streptophyta</taxon>
        <taxon>Embryophyta</taxon>
        <taxon>Tracheophyta</taxon>
        <taxon>Spermatophyta</taxon>
        <taxon>Magnoliopsida</taxon>
        <taxon>eudicotyledons</taxon>
        <taxon>Gunneridae</taxon>
        <taxon>Pentapetalae</taxon>
        <taxon>rosids</taxon>
        <taxon>fabids</taxon>
        <taxon>Fagales</taxon>
        <taxon>Fagaceae</taxon>
        <taxon>Lithocarpus</taxon>
    </lineage>
</organism>
<accession>A0AAW2D3J4</accession>
<dbReference type="InterPro" id="IPR025312">
    <property type="entry name" value="DUF4216"/>
</dbReference>
<feature type="compositionally biased region" description="Acidic residues" evidence="1">
    <location>
        <begin position="1118"/>
        <end position="1141"/>
    </location>
</feature>
<dbReference type="EMBL" id="JAZDWU010000004">
    <property type="protein sequence ID" value="KAL0004901.1"/>
    <property type="molecule type" value="Genomic_DNA"/>
</dbReference>
<dbReference type="InterPro" id="IPR004242">
    <property type="entry name" value="Transposase_21"/>
</dbReference>
<feature type="region of interest" description="Disordered" evidence="1">
    <location>
        <begin position="78"/>
        <end position="97"/>
    </location>
</feature>
<sequence length="1153" mass="132705">MDKSWMDIRDRTSMDYRNGVGQFLNFASQHAQRDGTIVCPCRKCAHSTMLAIDVVRIHLVSHGICRGYRRWTFHGESSSRKSSVRTPSTSVQENSNENSNMREMLHLMFPMHDMVPEPMEEDMASDPVVGDPGVEQPTQVPNEESLQFLKLLKDVEEPCYKGCTKFSKLSVIVYLYHLKCLLGWTNKSVTFLLQFLQELLPSSAKLPKDCYEAKKIIKDLGLSYEKIDACPNDCMLFWKENSNLEACSNCNHSRWASNEAGVPKNTNAPSKKVKKKAAKILRWFPLKPRLKRLFMSPEVAPHMKWHVDGRTNDGLMRHPADSEAWKSFDSKYVEFSSEPRNVRLGLAADGFNPFSNMSTAHSTWPVMLVPYNLPPWMCMKRAYFMLSLLIPGPTSPGNDIDVYLQPLVQELKELWDVGVETFDVSSNSSFQMHAALLWTINDFPAYGDLSGWSTKGALACPSCNYDPQSCWLKHGRKFSYIGHRRFLDSDHEFRNQDREFDGRKNFSQAPVVVSGSEIITQTEAVVDVVFGKKKDNLTNKRKRGEEALCIWKKRSIFFSLPYWENHMLRHNLDVMHIEKNVVDNVIGTVLNMDGKTKDNLKARLDLEEMGIRSELYLEEFGSDKTYKPPACFEMTTSEKYSFLQVLKGVSVPDGYASNVSRCVKLKERKISGMKSHDSHILMQQLFPIAIRGSLPDEVSKHLIELSCFFREICSKVLSLEVLESLQKRIAVTLCELERIFPPSFFTVMVHLLIHLTDEAKIAGPVHYRWMYPIERYLSRLKSYVRNKACPEGCIAEGYLAEECLTFCSRYFKNVETVFTRPIRNVEESTGVVLSITLDSKSWTQAHRYVLFSCDEITPFRTDHLKELHPNVANDVIEKQHMERFCHWFKYHVLSMDVEEREKLPEKVIWLARYPDNEVKRFKRYVLNGLKFRTKDSEANRKTQNSGVSVATEGGVTYYGVLNDIIELNYSEKLRYVLFKCEWVDVDSGRGYKTDKFGFPLVNFTRLIHKGDRLIDEPYVLASQASQVFYVEDPRHKDWMVVVKTKARDVFDVGTGASSDDDVDNFCENVPYTITIDNAHDVNDNHAWTRRDVEGTIYEAPLFVERELVGDDNIDDEEFIDDVYESNDEFTDDENEDGEELNDGSNNESTDDES</sequence>
<dbReference type="Pfam" id="PF13952">
    <property type="entry name" value="DUF4216"/>
    <property type="match status" value="1"/>
</dbReference>
<dbReference type="PANTHER" id="PTHR10775">
    <property type="entry name" value="OS08G0208400 PROTEIN"/>
    <property type="match status" value="1"/>
</dbReference>
<evidence type="ECO:0000256" key="1">
    <source>
        <dbReference type="SAM" id="MobiDB-lite"/>
    </source>
</evidence>
<keyword evidence="6" id="KW-1185">Reference proteome</keyword>
<dbReference type="Pfam" id="PF13963">
    <property type="entry name" value="Transpos_assoc"/>
    <property type="match status" value="1"/>
</dbReference>
<dbReference type="Pfam" id="PF02992">
    <property type="entry name" value="Transposase_21"/>
    <property type="match status" value="1"/>
</dbReference>
<protein>
    <recommendedName>
        <fullName evidence="7">Transposase</fullName>
    </recommendedName>
</protein>
<dbReference type="Pfam" id="PF13960">
    <property type="entry name" value="DUF4218"/>
    <property type="match status" value="1"/>
</dbReference>
<evidence type="ECO:0000259" key="4">
    <source>
        <dbReference type="Pfam" id="PF13963"/>
    </source>
</evidence>
<gene>
    <name evidence="5" type="ORF">SO802_012462</name>
</gene>
<dbReference type="InterPro" id="IPR029480">
    <property type="entry name" value="Transpos_assoc"/>
</dbReference>
<evidence type="ECO:0000313" key="6">
    <source>
        <dbReference type="Proteomes" id="UP001459277"/>
    </source>
</evidence>
<evidence type="ECO:0000313" key="5">
    <source>
        <dbReference type="EMBL" id="KAL0004901.1"/>
    </source>
</evidence>
<dbReference type="Proteomes" id="UP001459277">
    <property type="component" value="Unassembled WGS sequence"/>
</dbReference>
<proteinExistence type="predicted"/>